<organism evidence="1 2">
    <name type="scientific">Pseudolycoriella hygida</name>
    <dbReference type="NCBI Taxonomy" id="35572"/>
    <lineage>
        <taxon>Eukaryota</taxon>
        <taxon>Metazoa</taxon>
        <taxon>Ecdysozoa</taxon>
        <taxon>Arthropoda</taxon>
        <taxon>Hexapoda</taxon>
        <taxon>Insecta</taxon>
        <taxon>Pterygota</taxon>
        <taxon>Neoptera</taxon>
        <taxon>Endopterygota</taxon>
        <taxon>Diptera</taxon>
        <taxon>Nematocera</taxon>
        <taxon>Sciaroidea</taxon>
        <taxon>Sciaridae</taxon>
        <taxon>Pseudolycoriella</taxon>
    </lineage>
</organism>
<evidence type="ECO:0000313" key="2">
    <source>
        <dbReference type="Proteomes" id="UP001151699"/>
    </source>
</evidence>
<comment type="caution">
    <text evidence="1">The sequence shown here is derived from an EMBL/GenBank/DDBJ whole genome shotgun (WGS) entry which is preliminary data.</text>
</comment>
<name>A0A9Q0RYL0_9DIPT</name>
<evidence type="ECO:0000313" key="1">
    <source>
        <dbReference type="EMBL" id="KAJ6638940.1"/>
    </source>
</evidence>
<dbReference type="Proteomes" id="UP001151699">
    <property type="component" value="Chromosome X"/>
</dbReference>
<reference evidence="1" key="1">
    <citation type="submission" date="2022-07" db="EMBL/GenBank/DDBJ databases">
        <authorList>
            <person name="Trinca V."/>
            <person name="Uliana J.V.C."/>
            <person name="Torres T.T."/>
            <person name="Ward R.J."/>
            <person name="Monesi N."/>
        </authorList>
    </citation>
    <scope>NUCLEOTIDE SEQUENCE</scope>
    <source>
        <strain evidence="1">HSMRA1968</strain>
        <tissue evidence="1">Whole embryos</tissue>
    </source>
</reference>
<sequence length="68" mass="7437">MLVILEYFVKSSQGSELSFIGVSLSASETRLPTLVASSKMPGFSSSGLSKILLRFYDSNNEKVCKQDN</sequence>
<dbReference type="EMBL" id="WJQU01000003">
    <property type="protein sequence ID" value="KAJ6638940.1"/>
    <property type="molecule type" value="Genomic_DNA"/>
</dbReference>
<proteinExistence type="predicted"/>
<gene>
    <name evidence="1" type="ORF">Bhyg_11678</name>
</gene>
<dbReference type="AlphaFoldDB" id="A0A9Q0RYL0"/>
<protein>
    <submittedName>
        <fullName evidence="1">Uncharacterized protein</fullName>
    </submittedName>
</protein>
<accession>A0A9Q0RYL0</accession>
<keyword evidence="2" id="KW-1185">Reference proteome</keyword>